<keyword evidence="3" id="KW-1185">Reference proteome</keyword>
<protein>
    <submittedName>
        <fullName evidence="2">Uncharacterized protein</fullName>
    </submittedName>
</protein>
<feature type="transmembrane region" description="Helical" evidence="1">
    <location>
        <begin position="23"/>
        <end position="43"/>
    </location>
</feature>
<accession>A0A4U5PIF1</accession>
<name>A0A4U5PIF1_STECR</name>
<keyword evidence="1" id="KW-0812">Transmembrane</keyword>
<comment type="caution">
    <text evidence="2">The sequence shown here is derived from an EMBL/GenBank/DDBJ whole genome shotgun (WGS) entry which is preliminary data.</text>
</comment>
<keyword evidence="1" id="KW-0472">Membrane</keyword>
<dbReference type="AlphaFoldDB" id="A0A4U5PIF1"/>
<reference evidence="2 3" key="1">
    <citation type="journal article" date="2015" name="Genome Biol.">
        <title>Comparative genomics of Steinernema reveals deeply conserved gene regulatory networks.</title>
        <authorList>
            <person name="Dillman A.R."/>
            <person name="Macchietto M."/>
            <person name="Porter C.F."/>
            <person name="Rogers A."/>
            <person name="Williams B."/>
            <person name="Antoshechkin I."/>
            <person name="Lee M.M."/>
            <person name="Goodwin Z."/>
            <person name="Lu X."/>
            <person name="Lewis E.E."/>
            <person name="Goodrich-Blair H."/>
            <person name="Stock S.P."/>
            <person name="Adams B.J."/>
            <person name="Sternberg P.W."/>
            <person name="Mortazavi A."/>
        </authorList>
    </citation>
    <scope>NUCLEOTIDE SEQUENCE [LARGE SCALE GENOMIC DNA]</scope>
    <source>
        <strain evidence="2 3">ALL</strain>
    </source>
</reference>
<evidence type="ECO:0000313" key="2">
    <source>
        <dbReference type="EMBL" id="TKR96467.1"/>
    </source>
</evidence>
<sequence length="84" mass="9398">MTPLCLASEQFAPPCMRSETSFIMVYGHFYVALVAPFIAPAVLHDPVVQASDIVGTVAYEQNCVMCIRHRCKRLKNQKHSSKNT</sequence>
<evidence type="ECO:0000256" key="1">
    <source>
        <dbReference type="SAM" id="Phobius"/>
    </source>
</evidence>
<dbReference type="EMBL" id="AZBU02000002">
    <property type="protein sequence ID" value="TKR96467.1"/>
    <property type="molecule type" value="Genomic_DNA"/>
</dbReference>
<organism evidence="2 3">
    <name type="scientific">Steinernema carpocapsae</name>
    <name type="common">Entomopathogenic nematode</name>
    <dbReference type="NCBI Taxonomy" id="34508"/>
    <lineage>
        <taxon>Eukaryota</taxon>
        <taxon>Metazoa</taxon>
        <taxon>Ecdysozoa</taxon>
        <taxon>Nematoda</taxon>
        <taxon>Chromadorea</taxon>
        <taxon>Rhabditida</taxon>
        <taxon>Tylenchina</taxon>
        <taxon>Panagrolaimomorpha</taxon>
        <taxon>Strongyloidoidea</taxon>
        <taxon>Steinernematidae</taxon>
        <taxon>Steinernema</taxon>
    </lineage>
</organism>
<dbReference type="Proteomes" id="UP000298663">
    <property type="component" value="Unassembled WGS sequence"/>
</dbReference>
<proteinExistence type="predicted"/>
<gene>
    <name evidence="2" type="ORF">L596_010477</name>
</gene>
<reference evidence="2 3" key="2">
    <citation type="journal article" date="2019" name="G3 (Bethesda)">
        <title>Hybrid Assembly of the Genome of the Entomopathogenic Nematode Steinernema carpocapsae Identifies the X-Chromosome.</title>
        <authorList>
            <person name="Serra L."/>
            <person name="Macchietto M."/>
            <person name="Macias-Munoz A."/>
            <person name="McGill C.J."/>
            <person name="Rodriguez I.M."/>
            <person name="Rodriguez B."/>
            <person name="Murad R."/>
            <person name="Mortazavi A."/>
        </authorList>
    </citation>
    <scope>NUCLEOTIDE SEQUENCE [LARGE SCALE GENOMIC DNA]</scope>
    <source>
        <strain evidence="2 3">ALL</strain>
    </source>
</reference>
<keyword evidence="1" id="KW-1133">Transmembrane helix</keyword>
<evidence type="ECO:0000313" key="3">
    <source>
        <dbReference type="Proteomes" id="UP000298663"/>
    </source>
</evidence>